<feature type="chain" id="PRO_5034597869" evidence="1">
    <location>
        <begin position="26"/>
        <end position="617"/>
    </location>
</feature>
<dbReference type="Proteomes" id="UP000694844">
    <property type="component" value="Chromosome 5"/>
</dbReference>
<dbReference type="PANTHER" id="PTHR24020:SF84">
    <property type="entry name" value="VWFA DOMAIN-CONTAINING PROTEIN"/>
    <property type="match status" value="1"/>
</dbReference>
<feature type="domain" description="VWFA" evidence="2">
    <location>
        <begin position="39"/>
        <end position="210"/>
    </location>
</feature>
<dbReference type="Pfam" id="PF00092">
    <property type="entry name" value="VWA"/>
    <property type="match status" value="3"/>
</dbReference>
<accession>A0A8B8EKY8</accession>
<dbReference type="PANTHER" id="PTHR24020">
    <property type="entry name" value="COLLAGEN ALPHA"/>
    <property type="match status" value="1"/>
</dbReference>
<reference evidence="4" key="1">
    <citation type="submission" date="2025-08" db="UniProtKB">
        <authorList>
            <consortium name="RefSeq"/>
        </authorList>
    </citation>
    <scope>IDENTIFICATION</scope>
    <source>
        <tissue evidence="4">Whole sample</tissue>
    </source>
</reference>
<dbReference type="InterPro" id="IPR050525">
    <property type="entry name" value="ECM_Assembly_Org"/>
</dbReference>
<evidence type="ECO:0000256" key="1">
    <source>
        <dbReference type="SAM" id="SignalP"/>
    </source>
</evidence>
<dbReference type="AlphaFoldDB" id="A0A8B8EKY8"/>
<dbReference type="PRINTS" id="PR00453">
    <property type="entry name" value="VWFADOMAIN"/>
</dbReference>
<dbReference type="PROSITE" id="PS50234">
    <property type="entry name" value="VWFA"/>
    <property type="match status" value="3"/>
</dbReference>
<dbReference type="GeneID" id="111135055"/>
<dbReference type="InterPro" id="IPR002035">
    <property type="entry name" value="VWF_A"/>
</dbReference>
<name>A0A8B8EKY8_CRAVI</name>
<dbReference type="SUPFAM" id="SSF53300">
    <property type="entry name" value="vWA-like"/>
    <property type="match status" value="3"/>
</dbReference>
<dbReference type="Gene3D" id="3.40.50.410">
    <property type="entry name" value="von Willebrand factor, type A domain"/>
    <property type="match status" value="3"/>
</dbReference>
<gene>
    <name evidence="4" type="primary">LOC111135055</name>
</gene>
<feature type="domain" description="VWFA" evidence="2">
    <location>
        <begin position="238"/>
        <end position="415"/>
    </location>
</feature>
<sequence>MNSAVATQVTWTLVVLLLSPVLIESQRSPFTGQGCEVVDLIFILDRSWSLRSPENFQKELNFVAQVVSVLDFDKSRVSVVTFSDDADLNIKFNDYFRLDDFQRAVRALPWIGGNTYTHKAIEMMLQEYNQHVRDRAGITTIGVVVTDGGSTDPYKLEDVVKVVHNDRIEMFAIGVGDEVNQQELEMLASGYDHVYLLNDLNSLSDVQDKLTARFCRGTPAPSTQAPPQDITDCSEPVDLVFVLDSSWSLMTETNFQKELKFVTDVVSALSEQMGQSRLSVITFSDQATLAISFSVYSTKSDFVQKVLNLPWIGGNTYTDKALEMMYKQFDRFREVGRRPVGVVITDGGSTDPFRTQSVIKKVKEKGITMFAIGVGMSINKEELKMIASQPVAEHEFMVDDLDGLNMLRSTLVSRLCPGPTKTPLCRSEPADIFFLVDKSSSLKNRGNFLKELEFIARIIDTIIVGVGPDDSRVGLISFSTEALLEFGMSEYTSNEAVKRAVLALNFTTGDTYTHKAFDIMIDQFKRFQRTSSRVKKIGFVVTDGQSTDPNSLKQSIREVQALGIEMYAVGCCEISGAGDFDSEELLMMASDPSNVFHVDDLDDLRTISVELNLKKCT</sequence>
<dbReference type="CDD" id="cd01450">
    <property type="entry name" value="vWFA_subfamily_ECM"/>
    <property type="match status" value="2"/>
</dbReference>
<evidence type="ECO:0000259" key="2">
    <source>
        <dbReference type="PROSITE" id="PS50234"/>
    </source>
</evidence>
<evidence type="ECO:0000313" key="4">
    <source>
        <dbReference type="RefSeq" id="XP_022340466.1"/>
    </source>
</evidence>
<keyword evidence="3" id="KW-1185">Reference proteome</keyword>
<dbReference type="RefSeq" id="XP_022340466.1">
    <property type="nucleotide sequence ID" value="XM_022484758.1"/>
</dbReference>
<proteinExistence type="predicted"/>
<keyword evidence="1" id="KW-0732">Signal</keyword>
<dbReference type="OrthoDB" id="441660at2759"/>
<evidence type="ECO:0000313" key="3">
    <source>
        <dbReference type="Proteomes" id="UP000694844"/>
    </source>
</evidence>
<dbReference type="SMART" id="SM00327">
    <property type="entry name" value="VWA"/>
    <property type="match status" value="3"/>
</dbReference>
<feature type="signal peptide" evidence="1">
    <location>
        <begin position="1"/>
        <end position="25"/>
    </location>
</feature>
<feature type="domain" description="VWFA" evidence="2">
    <location>
        <begin position="431"/>
        <end position="611"/>
    </location>
</feature>
<dbReference type="InterPro" id="IPR036465">
    <property type="entry name" value="vWFA_dom_sf"/>
</dbReference>
<organism evidence="3 4">
    <name type="scientific">Crassostrea virginica</name>
    <name type="common">Eastern oyster</name>
    <dbReference type="NCBI Taxonomy" id="6565"/>
    <lineage>
        <taxon>Eukaryota</taxon>
        <taxon>Metazoa</taxon>
        <taxon>Spiralia</taxon>
        <taxon>Lophotrochozoa</taxon>
        <taxon>Mollusca</taxon>
        <taxon>Bivalvia</taxon>
        <taxon>Autobranchia</taxon>
        <taxon>Pteriomorphia</taxon>
        <taxon>Ostreida</taxon>
        <taxon>Ostreoidea</taxon>
        <taxon>Ostreidae</taxon>
        <taxon>Crassostrea</taxon>
    </lineage>
</organism>
<protein>
    <submittedName>
        <fullName evidence="4">Collagen alpha-4(VI) chain-like isoform X4</fullName>
    </submittedName>
</protein>